<dbReference type="CDD" id="cd00075">
    <property type="entry name" value="HATPase"/>
    <property type="match status" value="1"/>
</dbReference>
<evidence type="ECO:0000313" key="5">
    <source>
        <dbReference type="EMBL" id="GGH35465.1"/>
    </source>
</evidence>
<comment type="caution">
    <text evidence="5">The sequence shown here is derived from an EMBL/GenBank/DDBJ whole genome shotgun (WGS) entry which is preliminary data.</text>
</comment>
<dbReference type="Gene3D" id="1.10.287.130">
    <property type="match status" value="1"/>
</dbReference>
<dbReference type="InterPro" id="IPR011044">
    <property type="entry name" value="Quino_amine_DH_bsu"/>
</dbReference>
<sequence length="812" mass="92065">MIGNKPYGIDSSGNFKVIERITREAVITGDITSNPHYRTSANHSRLFWNNISRQAFLYLNNSLYLLNPTGNGNLETRLILSDFDFDNLSIAAIYFDESNRFLFLGSITKGLFLLKREIFQTHKLPSDNADNVYYAQLPARNRAVLTAQGYLFSAKPDDSHVTAKKVSPFMEKFGYKFAMAQNRDSSFWFGIGSNLYKLDQTGQKILAHVKMPDSASSLYVDPTGKLWIGCDSDVLYILEESQGKYTPRRKFTLASKGVMIIDMKNANTMLLGTLTGIYRLDIRTGISQLVIPLENVAIRSFYTTPEGTWITTYGNGFYLLNKNKLVRFPLDKDRFLATSHCIIEDKNGFFWITTNRGLFQVAKKRLLDYATDNRNQVFYLYYDKQSGFETNEFNGGCKPCALTLADGTVSLPSMDGLVWYKPETITPVLPDKGIFINAILEDGKELPVRDSLEISRDFEQLRLTIATPYMGNSRNIQMYYSLSGQGRTEKWTPVNPDFIIPILKIPYGNYVLKIRKVSGFGANDYTYKTIKLHIPRAWYETWWFQSLLVAAMAGLFFISVRLRTESLVRKEREANLIRHYRVISQIIAAVNHDIQTPLHYIGYSLKQINAYLHKQSATDPLITRMSEESLNTSERLGALTKNFLDYIKLQSKTASSRTETSIFPVSELVGNISGLFAAIATFRGITIRNTIDPDLTIHSDRNLVSIIVHNLIDNALKASQSEITVSADIENGQTRIIVADDGGGIPQDQANWLNRDYRSYEDWLRASQRPDQKGMGLVIVKDLCVLLGISIKVIVQEEHCTTIILAFHTVEK</sequence>
<keyword evidence="6" id="KW-1185">Reference proteome</keyword>
<evidence type="ECO:0000256" key="1">
    <source>
        <dbReference type="ARBA" id="ARBA00000085"/>
    </source>
</evidence>
<evidence type="ECO:0000256" key="3">
    <source>
        <dbReference type="ARBA" id="ARBA00022553"/>
    </source>
</evidence>
<dbReference type="Proteomes" id="UP000600214">
    <property type="component" value="Unassembled WGS sequence"/>
</dbReference>
<dbReference type="Pfam" id="PF02518">
    <property type="entry name" value="HATPase_c"/>
    <property type="match status" value="1"/>
</dbReference>
<dbReference type="InterPro" id="IPR036890">
    <property type="entry name" value="HATPase_C_sf"/>
</dbReference>
<accession>A0ABQ1YSG3</accession>
<dbReference type="EC" id="2.7.13.3" evidence="2"/>
<dbReference type="PANTHER" id="PTHR43547:SF2">
    <property type="entry name" value="HYBRID SIGNAL TRANSDUCTION HISTIDINE KINASE C"/>
    <property type="match status" value="1"/>
</dbReference>
<protein>
    <recommendedName>
        <fullName evidence="2">histidine kinase</fullName>
        <ecNumber evidence="2">2.7.13.3</ecNumber>
    </recommendedName>
</protein>
<gene>
    <name evidence="5" type="ORF">GCM10007423_27110</name>
</gene>
<dbReference type="CDD" id="cd00082">
    <property type="entry name" value="HisKA"/>
    <property type="match status" value="1"/>
</dbReference>
<dbReference type="EMBL" id="BMIA01000002">
    <property type="protein sequence ID" value="GGH35465.1"/>
    <property type="molecule type" value="Genomic_DNA"/>
</dbReference>
<dbReference type="Gene3D" id="2.60.40.10">
    <property type="entry name" value="Immunoglobulins"/>
    <property type="match status" value="1"/>
</dbReference>
<dbReference type="Gene3D" id="2.130.10.10">
    <property type="entry name" value="YVTN repeat-like/Quinoprotein amine dehydrogenase"/>
    <property type="match status" value="1"/>
</dbReference>
<dbReference type="SUPFAM" id="SSF47384">
    <property type="entry name" value="Homodimeric domain of signal transducing histidine kinase"/>
    <property type="match status" value="1"/>
</dbReference>
<keyword evidence="3" id="KW-0597">Phosphoprotein</keyword>
<dbReference type="SUPFAM" id="SSF50969">
    <property type="entry name" value="YVTN repeat-like/Quinoprotein amine dehydrogenase"/>
    <property type="match status" value="1"/>
</dbReference>
<evidence type="ECO:0000313" key="6">
    <source>
        <dbReference type="Proteomes" id="UP000600214"/>
    </source>
</evidence>
<dbReference type="InterPro" id="IPR015943">
    <property type="entry name" value="WD40/YVTN_repeat-like_dom_sf"/>
</dbReference>
<dbReference type="InterPro" id="IPR003594">
    <property type="entry name" value="HATPase_dom"/>
</dbReference>
<evidence type="ECO:0000259" key="4">
    <source>
        <dbReference type="PROSITE" id="PS50109"/>
    </source>
</evidence>
<dbReference type="InterPro" id="IPR013783">
    <property type="entry name" value="Ig-like_fold"/>
</dbReference>
<dbReference type="Gene3D" id="3.30.565.10">
    <property type="entry name" value="Histidine kinase-like ATPase, C-terminal domain"/>
    <property type="match status" value="1"/>
</dbReference>
<dbReference type="PROSITE" id="PS50109">
    <property type="entry name" value="HIS_KIN"/>
    <property type="match status" value="1"/>
</dbReference>
<dbReference type="InterPro" id="IPR005467">
    <property type="entry name" value="His_kinase_dom"/>
</dbReference>
<name>A0ABQ1YSG3_9BACT</name>
<proteinExistence type="predicted"/>
<dbReference type="SMART" id="SM00387">
    <property type="entry name" value="HATPase_c"/>
    <property type="match status" value="1"/>
</dbReference>
<dbReference type="SUPFAM" id="SSF55874">
    <property type="entry name" value="ATPase domain of HSP90 chaperone/DNA topoisomerase II/histidine kinase"/>
    <property type="match status" value="1"/>
</dbReference>
<comment type="catalytic activity">
    <reaction evidence="1">
        <text>ATP + protein L-histidine = ADP + protein N-phospho-L-histidine.</text>
        <dbReference type="EC" id="2.7.13.3"/>
    </reaction>
</comment>
<evidence type="ECO:0000256" key="2">
    <source>
        <dbReference type="ARBA" id="ARBA00012438"/>
    </source>
</evidence>
<feature type="domain" description="Histidine kinase" evidence="4">
    <location>
        <begin position="589"/>
        <end position="811"/>
    </location>
</feature>
<dbReference type="InterPro" id="IPR036097">
    <property type="entry name" value="HisK_dim/P_sf"/>
</dbReference>
<reference evidence="6" key="1">
    <citation type="journal article" date="2019" name="Int. J. Syst. Evol. Microbiol.">
        <title>The Global Catalogue of Microorganisms (GCM) 10K type strain sequencing project: providing services to taxonomists for standard genome sequencing and annotation.</title>
        <authorList>
            <consortium name="The Broad Institute Genomics Platform"/>
            <consortium name="The Broad Institute Genome Sequencing Center for Infectious Disease"/>
            <person name="Wu L."/>
            <person name="Ma J."/>
        </authorList>
    </citation>
    <scope>NUCLEOTIDE SEQUENCE [LARGE SCALE GENOMIC DNA]</scope>
    <source>
        <strain evidence="6">CGMCC 1.15288</strain>
    </source>
</reference>
<dbReference type="PANTHER" id="PTHR43547">
    <property type="entry name" value="TWO-COMPONENT HISTIDINE KINASE"/>
    <property type="match status" value="1"/>
</dbReference>
<dbReference type="InterPro" id="IPR003661">
    <property type="entry name" value="HisK_dim/P_dom"/>
</dbReference>
<organism evidence="5 6">
    <name type="scientific">Dyadobacter endophyticus</name>
    <dbReference type="NCBI Taxonomy" id="1749036"/>
    <lineage>
        <taxon>Bacteria</taxon>
        <taxon>Pseudomonadati</taxon>
        <taxon>Bacteroidota</taxon>
        <taxon>Cytophagia</taxon>
        <taxon>Cytophagales</taxon>
        <taxon>Spirosomataceae</taxon>
        <taxon>Dyadobacter</taxon>
    </lineage>
</organism>